<gene>
    <name evidence="8" type="ORF">ASNO1_47570</name>
</gene>
<dbReference type="InterPro" id="IPR052430">
    <property type="entry name" value="IVT-Associated"/>
</dbReference>
<reference evidence="8 9" key="1">
    <citation type="journal article" date="2024" name="Arch. Microbiol.">
        <title>Corallococcus caeni sp. nov., a novel myxobacterium isolated from activated sludge.</title>
        <authorList>
            <person name="Tomita S."/>
            <person name="Nakai R."/>
            <person name="Kuroda K."/>
            <person name="Kurashita H."/>
            <person name="Hatamoto M."/>
            <person name="Yamaguchi T."/>
            <person name="Narihiro T."/>
        </authorList>
    </citation>
    <scope>NUCLEOTIDE SEQUENCE [LARGE SCALE GENOMIC DNA]</scope>
    <source>
        <strain evidence="8 9">NO1</strain>
    </source>
</reference>
<organism evidence="8 9">
    <name type="scientific">Corallococcus caeni</name>
    <dbReference type="NCBI Taxonomy" id="3082388"/>
    <lineage>
        <taxon>Bacteria</taxon>
        <taxon>Pseudomonadati</taxon>
        <taxon>Myxococcota</taxon>
        <taxon>Myxococcia</taxon>
        <taxon>Myxococcales</taxon>
        <taxon>Cystobacterineae</taxon>
        <taxon>Myxococcaceae</taxon>
        <taxon>Corallococcus</taxon>
    </lineage>
</organism>
<dbReference type="Proteomes" id="UP001342631">
    <property type="component" value="Unassembled WGS sequence"/>
</dbReference>
<dbReference type="Pfam" id="PF13515">
    <property type="entry name" value="FUSC_2"/>
    <property type="match status" value="1"/>
</dbReference>
<evidence type="ECO:0000256" key="5">
    <source>
        <dbReference type="SAM" id="MobiDB-lite"/>
    </source>
</evidence>
<keyword evidence="4 6" id="KW-0472">Membrane</keyword>
<feature type="transmembrane region" description="Helical" evidence="6">
    <location>
        <begin position="488"/>
        <end position="515"/>
    </location>
</feature>
<comment type="caution">
    <text evidence="8">The sequence shown here is derived from an EMBL/GenBank/DDBJ whole genome shotgun (WGS) entry which is preliminary data.</text>
</comment>
<evidence type="ECO:0000313" key="8">
    <source>
        <dbReference type="EMBL" id="GMU08504.1"/>
    </source>
</evidence>
<evidence type="ECO:0000256" key="1">
    <source>
        <dbReference type="ARBA" id="ARBA00004141"/>
    </source>
</evidence>
<evidence type="ECO:0000256" key="3">
    <source>
        <dbReference type="ARBA" id="ARBA00022989"/>
    </source>
</evidence>
<evidence type="ECO:0000259" key="7">
    <source>
        <dbReference type="Pfam" id="PF13515"/>
    </source>
</evidence>
<keyword evidence="2 6" id="KW-0812">Transmembrane</keyword>
<sequence>MATLWGNGSPLPMPMHRLLRHLQSLFRVEPGRPALWAGIRAAVATALPLCLSFLLTVPEAGWAGLTGLLVTLADKGGSYRVRARVMGAVTVLGALVGMLAAPAGHTYQVDATLLFVGVTAANFARCYGETAGSVGGQLAVIFVVSLGAPAASLREAVLRGAALLLGGLWAMALSLLLWPLRPYRPARRAVARVYAGLATAAEELRKATLEGATPDAWAEGLKRHGGIRPEIERARGVLAATRRGRPDESQRGEHLLVLVELAEPMVALLSALAEAMQVVGRDPHLYATRERVARLCEAFAAMDLWVARALAQERNEGMRAPSGLALKQRRRRQPARMAAPSVRHTTEGPLSTHVATLLDRLREYAGVAHETASGLLFGDPVSARGKGTVGGAKQAPGRSPWQPIRDHLHRDSVVLRHALRTGMVATAALGLTRALQVGDAHWVSLVVISILQPYAGSTEERVLQRTLGTLVGASLAALIATTVHTPPLMVGVISVLTAISVALLPLNFGAFQVLLTPDYLLMATLSSGDWTVASQRSLGVLIAGALALVGSWTLWPSPERRRFPDAAASALRADGKYLQQLATHRSGTEPAVNEERRHLDQALLEAESSFQRLMTEYRGPPWHLEPGMALLTYARRFALAVTALGTGRFEGRTTSVLPQQLAQRASDSLELLARALQERREPPPLPALALPRTSDDPVLGALLERVPRQLGILHGAVARISEDPSLR</sequence>
<evidence type="ECO:0000256" key="6">
    <source>
        <dbReference type="SAM" id="Phobius"/>
    </source>
</evidence>
<dbReference type="InterPro" id="IPR049453">
    <property type="entry name" value="Memb_transporter_dom"/>
</dbReference>
<feature type="region of interest" description="Disordered" evidence="5">
    <location>
        <begin position="326"/>
        <end position="348"/>
    </location>
</feature>
<keyword evidence="3 6" id="KW-1133">Transmembrane helix</keyword>
<dbReference type="PANTHER" id="PTHR47804">
    <property type="entry name" value="60S RIBOSOMAL PROTEIN L19"/>
    <property type="match status" value="1"/>
</dbReference>
<dbReference type="RefSeq" id="WP_338279240.1">
    <property type="nucleotide sequence ID" value="NZ_BTTX01000004.1"/>
</dbReference>
<feature type="domain" description="Integral membrane bound transporter" evidence="7">
    <location>
        <begin position="428"/>
        <end position="549"/>
    </location>
</feature>
<evidence type="ECO:0000256" key="2">
    <source>
        <dbReference type="ARBA" id="ARBA00022692"/>
    </source>
</evidence>
<evidence type="ECO:0000313" key="9">
    <source>
        <dbReference type="Proteomes" id="UP001342631"/>
    </source>
</evidence>
<comment type="subcellular location">
    <subcellularLocation>
        <location evidence="1">Membrane</location>
        <topology evidence="1">Multi-pass membrane protein</topology>
    </subcellularLocation>
</comment>
<feature type="transmembrane region" description="Helical" evidence="6">
    <location>
        <begin position="535"/>
        <end position="555"/>
    </location>
</feature>
<dbReference type="EMBL" id="BTTX01000004">
    <property type="protein sequence ID" value="GMU08504.1"/>
    <property type="molecule type" value="Genomic_DNA"/>
</dbReference>
<feature type="transmembrane region" description="Helical" evidence="6">
    <location>
        <begin position="46"/>
        <end position="73"/>
    </location>
</feature>
<protein>
    <recommendedName>
        <fullName evidence="7">Integral membrane bound transporter domain-containing protein</fullName>
    </recommendedName>
</protein>
<feature type="transmembrane region" description="Helical" evidence="6">
    <location>
        <begin position="85"/>
        <end position="101"/>
    </location>
</feature>
<name>A0ABQ6QXY6_9BACT</name>
<proteinExistence type="predicted"/>
<dbReference type="PANTHER" id="PTHR47804:SF3">
    <property type="entry name" value="PROTEIN BRE4"/>
    <property type="match status" value="1"/>
</dbReference>
<keyword evidence="9" id="KW-1185">Reference proteome</keyword>
<evidence type="ECO:0000256" key="4">
    <source>
        <dbReference type="ARBA" id="ARBA00023136"/>
    </source>
</evidence>
<feature type="transmembrane region" description="Helical" evidence="6">
    <location>
        <begin position="157"/>
        <end position="178"/>
    </location>
</feature>
<accession>A0ABQ6QXY6</accession>